<dbReference type="EMBL" id="CP096019">
    <property type="protein sequence ID" value="UPM43635.1"/>
    <property type="molecule type" value="Genomic_DNA"/>
</dbReference>
<evidence type="ECO:0000256" key="6">
    <source>
        <dbReference type="ARBA" id="ARBA00023136"/>
    </source>
</evidence>
<dbReference type="PANTHER" id="PTHR30221:SF1">
    <property type="entry name" value="SMALL-CONDUCTANCE MECHANOSENSITIVE CHANNEL"/>
    <property type="match status" value="1"/>
</dbReference>
<sequence length="370" mass="41038">MGIGEETQREPQVENATPINDTAATATSDPSSTSTPTNTSVREQAIKQAREATDELFDLFNQWLPTDVARLLVTALVIAIAWYLANYIARLLEPRVSSRFERPSVTRTILKAIRTVILSIGVLFAITNLYGISGDIVVFPLTVFSAIAGVVLAPIVRSFSSGLFILADQPYEIGDMIELVDTEQLGFVQDITIRYTKITTLDNTTLVIPNGSMRDRDVTNYSAEDARTRLALDIGITYESDVDTARTLIEDAASDISGVISGGPAIRIASARYHAAPTCYITEFGAHSVELQLRYWITEPPKQHRIRSRVLEAVLNRLDGSDVELAYPHSHVVFDETSGVLDIDVTREERRHHRSTDNHSNRRPRPNTND</sequence>
<evidence type="ECO:0000313" key="11">
    <source>
        <dbReference type="EMBL" id="UPM43635.1"/>
    </source>
</evidence>
<keyword evidence="3" id="KW-1003">Cell membrane</keyword>
<reference evidence="11" key="1">
    <citation type="submission" date="2022-04" db="EMBL/GenBank/DDBJ databases">
        <title>Halocatena sp. nov., isolated from a salt lake.</title>
        <authorList>
            <person name="Cui H.-L."/>
        </authorList>
    </citation>
    <scope>NUCLEOTIDE SEQUENCE</scope>
    <source>
        <strain evidence="11">AD-1</strain>
    </source>
</reference>
<feature type="transmembrane region" description="Helical" evidence="8">
    <location>
        <begin position="109"/>
        <end position="130"/>
    </location>
</feature>
<dbReference type="Gene3D" id="3.30.70.100">
    <property type="match status" value="1"/>
</dbReference>
<dbReference type="Gene3D" id="2.30.30.60">
    <property type="match status" value="1"/>
</dbReference>
<feature type="domain" description="Mechanosensitive ion channel MscS C-terminal" evidence="10">
    <location>
        <begin position="232"/>
        <end position="320"/>
    </location>
</feature>
<evidence type="ECO:0000256" key="5">
    <source>
        <dbReference type="ARBA" id="ARBA00022989"/>
    </source>
</evidence>
<keyword evidence="4 8" id="KW-0812">Transmembrane</keyword>
<evidence type="ECO:0000313" key="12">
    <source>
        <dbReference type="Proteomes" id="UP000831768"/>
    </source>
</evidence>
<dbReference type="PANTHER" id="PTHR30221">
    <property type="entry name" value="SMALL-CONDUCTANCE MECHANOSENSITIVE CHANNEL"/>
    <property type="match status" value="1"/>
</dbReference>
<dbReference type="Pfam" id="PF21082">
    <property type="entry name" value="MS_channel_3rd"/>
    <property type="match status" value="1"/>
</dbReference>
<evidence type="ECO:0000256" key="8">
    <source>
        <dbReference type="SAM" id="Phobius"/>
    </source>
</evidence>
<dbReference type="Gene3D" id="1.10.287.1260">
    <property type="match status" value="1"/>
</dbReference>
<keyword evidence="6 8" id="KW-0472">Membrane</keyword>
<evidence type="ECO:0000256" key="4">
    <source>
        <dbReference type="ARBA" id="ARBA00022692"/>
    </source>
</evidence>
<proteinExistence type="inferred from homology"/>
<dbReference type="GO" id="GO:0005886">
    <property type="term" value="C:plasma membrane"/>
    <property type="evidence" value="ECO:0007669"/>
    <property type="project" value="UniProtKB-SubCell"/>
</dbReference>
<evidence type="ECO:0000259" key="9">
    <source>
        <dbReference type="Pfam" id="PF00924"/>
    </source>
</evidence>
<dbReference type="Proteomes" id="UP000831768">
    <property type="component" value="Chromosome"/>
</dbReference>
<dbReference type="GeneID" id="71927200"/>
<organism evidence="11 12">
    <name type="scientific">Halocatena salina</name>
    <dbReference type="NCBI Taxonomy" id="2934340"/>
    <lineage>
        <taxon>Archaea</taxon>
        <taxon>Methanobacteriati</taxon>
        <taxon>Methanobacteriota</taxon>
        <taxon>Stenosarchaea group</taxon>
        <taxon>Halobacteria</taxon>
        <taxon>Halobacteriales</taxon>
        <taxon>Natronomonadaceae</taxon>
        <taxon>Halocatena</taxon>
    </lineage>
</organism>
<dbReference type="InterPro" id="IPR023408">
    <property type="entry name" value="MscS_beta-dom_sf"/>
</dbReference>
<name>A0A8U0A357_9EURY</name>
<feature type="region of interest" description="Disordered" evidence="7">
    <location>
        <begin position="1"/>
        <end position="42"/>
    </location>
</feature>
<dbReference type="SUPFAM" id="SSF50182">
    <property type="entry name" value="Sm-like ribonucleoproteins"/>
    <property type="match status" value="1"/>
</dbReference>
<feature type="compositionally biased region" description="Basic and acidic residues" evidence="7">
    <location>
        <begin position="1"/>
        <end position="12"/>
    </location>
</feature>
<dbReference type="InterPro" id="IPR010920">
    <property type="entry name" value="LSM_dom_sf"/>
</dbReference>
<comment type="subcellular location">
    <subcellularLocation>
        <location evidence="1">Cell membrane</location>
        <topology evidence="1">Multi-pass membrane protein</topology>
    </subcellularLocation>
</comment>
<keyword evidence="5 8" id="KW-1133">Transmembrane helix</keyword>
<feature type="transmembrane region" description="Helical" evidence="8">
    <location>
        <begin position="136"/>
        <end position="156"/>
    </location>
</feature>
<feature type="compositionally biased region" description="Low complexity" evidence="7">
    <location>
        <begin position="20"/>
        <end position="40"/>
    </location>
</feature>
<dbReference type="GO" id="GO:0008381">
    <property type="term" value="F:mechanosensitive monoatomic ion channel activity"/>
    <property type="evidence" value="ECO:0007669"/>
    <property type="project" value="InterPro"/>
</dbReference>
<dbReference type="SUPFAM" id="SSF82689">
    <property type="entry name" value="Mechanosensitive channel protein MscS (YggB), C-terminal domain"/>
    <property type="match status" value="1"/>
</dbReference>
<evidence type="ECO:0000256" key="3">
    <source>
        <dbReference type="ARBA" id="ARBA00022475"/>
    </source>
</evidence>
<evidence type="ECO:0000256" key="2">
    <source>
        <dbReference type="ARBA" id="ARBA00008017"/>
    </source>
</evidence>
<dbReference type="Pfam" id="PF00924">
    <property type="entry name" value="MS_channel_2nd"/>
    <property type="match status" value="1"/>
</dbReference>
<feature type="region of interest" description="Disordered" evidence="7">
    <location>
        <begin position="346"/>
        <end position="370"/>
    </location>
</feature>
<dbReference type="RefSeq" id="WP_247994298.1">
    <property type="nucleotide sequence ID" value="NZ_CP096019.1"/>
</dbReference>
<gene>
    <name evidence="11" type="ORF">MW046_04095</name>
</gene>
<dbReference type="InterPro" id="IPR049278">
    <property type="entry name" value="MS_channel_C"/>
</dbReference>
<evidence type="ECO:0000259" key="10">
    <source>
        <dbReference type="Pfam" id="PF21082"/>
    </source>
</evidence>
<comment type="similarity">
    <text evidence="2">Belongs to the MscS (TC 1.A.23) family.</text>
</comment>
<dbReference type="InterPro" id="IPR045275">
    <property type="entry name" value="MscS_archaea/bacteria_type"/>
</dbReference>
<evidence type="ECO:0000256" key="7">
    <source>
        <dbReference type="SAM" id="MobiDB-lite"/>
    </source>
</evidence>
<keyword evidence="12" id="KW-1185">Reference proteome</keyword>
<accession>A0A8U0A357</accession>
<dbReference type="AlphaFoldDB" id="A0A8U0A357"/>
<protein>
    <submittedName>
        <fullName evidence="11">Mechanosensitive ion channel family protein</fullName>
    </submittedName>
</protein>
<dbReference type="InterPro" id="IPR011066">
    <property type="entry name" value="MscS_channel_C_sf"/>
</dbReference>
<feature type="compositionally biased region" description="Basic and acidic residues" evidence="7">
    <location>
        <begin position="346"/>
        <end position="360"/>
    </location>
</feature>
<dbReference type="KEGG" id="haad:MW046_04095"/>
<dbReference type="InterPro" id="IPR006685">
    <property type="entry name" value="MscS_channel_2nd"/>
</dbReference>
<feature type="domain" description="Mechanosensitive ion channel MscS" evidence="9">
    <location>
        <begin position="155"/>
        <end position="222"/>
    </location>
</feature>
<feature type="transmembrane region" description="Helical" evidence="8">
    <location>
        <begin position="68"/>
        <end position="89"/>
    </location>
</feature>
<feature type="compositionally biased region" description="Basic residues" evidence="7">
    <location>
        <begin position="361"/>
        <end position="370"/>
    </location>
</feature>
<evidence type="ECO:0000256" key="1">
    <source>
        <dbReference type="ARBA" id="ARBA00004651"/>
    </source>
</evidence>